<comment type="pathway">
    <text evidence="11">Carbohydrate metabolism; D-tagatose 6-phosphate degradation; D-glyceraldehyde 3-phosphate and glycerone phosphate from D-tagatose 6-phosphate: step 1/2.</text>
</comment>
<evidence type="ECO:0000256" key="2">
    <source>
        <dbReference type="ARBA" id="ARBA00022679"/>
    </source>
</evidence>
<keyword evidence="6 10" id="KW-0067">ATP-binding</keyword>
<comment type="catalytic activity">
    <reaction evidence="10">
        <text>2-deoxy-D-ribose + ATP = 2-deoxy-D-ribose 5-phosphate + ADP + H(+)</text>
        <dbReference type="Rhea" id="RHEA:30871"/>
        <dbReference type="ChEBI" id="CHEBI:15378"/>
        <dbReference type="ChEBI" id="CHEBI:30616"/>
        <dbReference type="ChEBI" id="CHEBI:62877"/>
        <dbReference type="ChEBI" id="CHEBI:90761"/>
        <dbReference type="ChEBI" id="CHEBI:456216"/>
        <dbReference type="EC" id="2.7.1.229"/>
    </reaction>
</comment>
<feature type="binding site" evidence="10">
    <location>
        <position position="245"/>
    </location>
    <ligand>
        <name>K(+)</name>
        <dbReference type="ChEBI" id="CHEBI:29103"/>
    </ligand>
</feature>
<dbReference type="PANTHER" id="PTHR10584">
    <property type="entry name" value="SUGAR KINASE"/>
    <property type="match status" value="1"/>
</dbReference>
<feature type="domain" description="Carbohydrate kinase PfkB" evidence="12">
    <location>
        <begin position="3"/>
        <end position="292"/>
    </location>
</feature>
<keyword evidence="11" id="KW-0423">Lactose metabolism</keyword>
<dbReference type="PROSITE" id="PS00584">
    <property type="entry name" value="PFKB_KINASES_2"/>
    <property type="match status" value="1"/>
</dbReference>
<comment type="caution">
    <text evidence="10">Lacks conserved residue(s) required for the propagation of feature annotation.</text>
</comment>
<feature type="site" description="Important for substrate specificity" evidence="10">
    <location>
        <position position="10"/>
    </location>
</feature>
<feature type="binding site" evidence="10">
    <location>
        <position position="251"/>
    </location>
    <ligand>
        <name>substrate</name>
    </ligand>
</feature>
<dbReference type="InterPro" id="IPR011877">
    <property type="entry name" value="Ribokinase"/>
</dbReference>
<dbReference type="NCBIfam" id="TIGR02152">
    <property type="entry name" value="D_ribokin_bact"/>
    <property type="match status" value="1"/>
</dbReference>
<protein>
    <recommendedName>
        <fullName evidence="10">Deoxyribokinase</fullName>
        <shortName evidence="10">dRK</shortName>
        <ecNumber evidence="10">2.7.1.229</ecNumber>
    </recommendedName>
    <alternativeName>
        <fullName evidence="10">ATP:2-deoxy-D-ribose 5-phosphotransferase</fullName>
    </alternativeName>
</protein>
<reference evidence="13 14" key="1">
    <citation type="submission" date="2021-01" db="EMBL/GenBank/DDBJ databases">
        <title>Paenibacillus sp.nov. isolated from the rhizosphere soil of tomato plant.</title>
        <authorList>
            <person name="Thin K.K."/>
            <person name="Zhang X."/>
            <person name="He S."/>
        </authorList>
    </citation>
    <scope>NUCLEOTIDE SEQUENCE [LARGE SCALE GENOMIC DNA]</scope>
    <source>
        <strain evidence="13 14">DXFW5</strain>
    </source>
</reference>
<dbReference type="CDD" id="cd01174">
    <property type="entry name" value="ribokinase"/>
    <property type="match status" value="1"/>
</dbReference>
<evidence type="ECO:0000256" key="8">
    <source>
        <dbReference type="ARBA" id="ARBA00022958"/>
    </source>
</evidence>
<feature type="binding site" evidence="10">
    <location>
        <begin position="10"/>
        <end position="12"/>
    </location>
    <ligand>
        <name>substrate</name>
    </ligand>
</feature>
<evidence type="ECO:0000256" key="7">
    <source>
        <dbReference type="ARBA" id="ARBA00022842"/>
    </source>
</evidence>
<evidence type="ECO:0000313" key="13">
    <source>
        <dbReference type="EMBL" id="MBM6997444.1"/>
    </source>
</evidence>
<evidence type="ECO:0000256" key="1">
    <source>
        <dbReference type="ARBA" id="ARBA00005380"/>
    </source>
</evidence>
<comment type="function">
    <text evidence="10">Catalyzes the ATP-dependent phosphorylation of 2-deoxy-D-ribose to 2-deoxy-D-ribose 5-phosphate (dRib-5P), allowing the use of deoxyribose as the sole carbon source.</text>
</comment>
<evidence type="ECO:0000256" key="11">
    <source>
        <dbReference type="PIRNR" id="PIRNR000535"/>
    </source>
</evidence>
<keyword evidence="3 10" id="KW-0479">Metal-binding</keyword>
<keyword evidence="10" id="KW-0963">Cytoplasm</keyword>
<dbReference type="InterPro" id="IPR029056">
    <property type="entry name" value="Ribokinase-like"/>
</dbReference>
<evidence type="ECO:0000256" key="6">
    <source>
        <dbReference type="ARBA" id="ARBA00022840"/>
    </source>
</evidence>
<dbReference type="InterPro" id="IPR002173">
    <property type="entry name" value="Carboh/pur_kinase_PfkB_CS"/>
</dbReference>
<comment type="similarity">
    <text evidence="1">Belongs to the carbohydrate kinase pfkB family.</text>
</comment>
<evidence type="ECO:0000256" key="5">
    <source>
        <dbReference type="ARBA" id="ARBA00022777"/>
    </source>
</evidence>
<feature type="binding site" evidence="10">
    <location>
        <position position="284"/>
    </location>
    <ligand>
        <name>K(+)</name>
        <dbReference type="ChEBI" id="CHEBI:29103"/>
    </ligand>
</feature>
<feature type="binding site" evidence="10">
    <location>
        <position position="247"/>
    </location>
    <ligand>
        <name>K(+)</name>
        <dbReference type="ChEBI" id="CHEBI:29103"/>
    </ligand>
</feature>
<keyword evidence="8 10" id="KW-0630">Potassium</keyword>
<comment type="catalytic activity">
    <reaction evidence="11">
        <text>D-tagatofuranose 6-phosphate + ATP = D-tagatofuranose 1,6-bisphosphate + ADP + H(+)</text>
        <dbReference type="Rhea" id="RHEA:12420"/>
        <dbReference type="ChEBI" id="CHEBI:15378"/>
        <dbReference type="ChEBI" id="CHEBI:30616"/>
        <dbReference type="ChEBI" id="CHEBI:58694"/>
        <dbReference type="ChEBI" id="CHEBI:58695"/>
        <dbReference type="ChEBI" id="CHEBI:456216"/>
        <dbReference type="EC" id="2.7.1.144"/>
    </reaction>
</comment>
<evidence type="ECO:0000313" key="14">
    <source>
        <dbReference type="Proteomes" id="UP001516620"/>
    </source>
</evidence>
<feature type="binding site" evidence="10">
    <location>
        <position position="290"/>
    </location>
    <ligand>
        <name>K(+)</name>
        <dbReference type="ChEBI" id="CHEBI:29103"/>
    </ligand>
</feature>
<proteinExistence type="inferred from homology"/>
<comment type="similarity">
    <text evidence="10">Belongs to the carbohydrate kinase PfkB family. Deoxyribokinase subfamily.</text>
</comment>
<evidence type="ECO:0000256" key="9">
    <source>
        <dbReference type="ARBA" id="ARBA00023277"/>
    </source>
</evidence>
<dbReference type="SUPFAM" id="SSF53613">
    <property type="entry name" value="Ribokinase-like"/>
    <property type="match status" value="1"/>
</dbReference>
<feature type="binding site" evidence="10">
    <location>
        <begin position="38"/>
        <end position="42"/>
    </location>
    <ligand>
        <name>substrate</name>
    </ligand>
</feature>
<sequence length="305" mass="32198">MGIMVIGSFMMDLVIGANRAPESGETIIGNSFDRFPGGKGANQAVAAARLGASVAMAGKLGNDPFGEEMRTVLEREGIDIGHILTDAHAPTGVGSIVLDGNGQNRIIVVPGANLQFTPEETRGLEPLIRNAQMLVMQLEMDISVIEQAAELARKYGVPCILNPAPARTLSDELLRKVTYLTPNESELSLLTGIPADSLENVRRGAQMLLDRGVSYVIVTLAEKGALIAGRDGFTSVEGFPVKPVDTVAAGDSFNGALAVELLRGASVPQAVRFANAVGALTVTQRGAIPSLPRREEVEAFLKSRI</sequence>
<name>A0ABS2HCY8_9BACL</name>
<dbReference type="Pfam" id="PF00294">
    <property type="entry name" value="PfkB"/>
    <property type="match status" value="1"/>
</dbReference>
<feature type="binding site" evidence="10">
    <location>
        <position position="286"/>
    </location>
    <ligand>
        <name>K(+)</name>
        <dbReference type="ChEBI" id="CHEBI:29103"/>
    </ligand>
</feature>
<dbReference type="EMBL" id="JADCNN020000018">
    <property type="protein sequence ID" value="MBM6997444.1"/>
    <property type="molecule type" value="Genomic_DNA"/>
</dbReference>
<dbReference type="PRINTS" id="PR00990">
    <property type="entry name" value="RIBOKINASE"/>
</dbReference>
<feature type="binding site" evidence="10">
    <location>
        <position position="281"/>
    </location>
    <ligand>
        <name>K(+)</name>
        <dbReference type="ChEBI" id="CHEBI:29103"/>
    </ligand>
</feature>
<gene>
    <name evidence="13" type="primary">rbsK</name>
    <name evidence="10" type="synonym">deoK</name>
    <name evidence="13" type="ORF">IM700_017435</name>
</gene>
<keyword evidence="2 10" id="KW-0808">Transferase</keyword>
<dbReference type="PANTHER" id="PTHR10584:SF166">
    <property type="entry name" value="RIBOKINASE"/>
    <property type="match status" value="1"/>
</dbReference>
<dbReference type="InterPro" id="IPR017583">
    <property type="entry name" value="Tagatose/fructose_Pkinase"/>
</dbReference>
<dbReference type="InterPro" id="IPR002139">
    <property type="entry name" value="Ribo/fructo_kinase"/>
</dbReference>
<evidence type="ECO:0000259" key="12">
    <source>
        <dbReference type="Pfam" id="PF00294"/>
    </source>
</evidence>
<feature type="binding site" evidence="10">
    <location>
        <begin position="250"/>
        <end position="251"/>
    </location>
    <ligand>
        <name>ATP</name>
        <dbReference type="ChEBI" id="CHEBI:30616"/>
    </ligand>
</feature>
<comment type="similarity">
    <text evidence="11">Belongs to the carbohydrate kinase PfkB family. LacC subfamily.</text>
</comment>
<comment type="subcellular location">
    <subcellularLocation>
        <location evidence="10">Cytoplasm</location>
    </subcellularLocation>
</comment>
<keyword evidence="14" id="KW-1185">Reference proteome</keyword>
<dbReference type="Proteomes" id="UP001516620">
    <property type="component" value="Unassembled WGS sequence"/>
</dbReference>
<accession>A0ABS2HCY8</accession>
<organism evidence="13 14">
    <name type="scientific">Paenibacillus rhizolycopersici</name>
    <dbReference type="NCBI Taxonomy" id="2780073"/>
    <lineage>
        <taxon>Bacteria</taxon>
        <taxon>Bacillati</taxon>
        <taxon>Bacillota</taxon>
        <taxon>Bacilli</taxon>
        <taxon>Bacillales</taxon>
        <taxon>Paenibacillaceae</taxon>
        <taxon>Paenibacillus</taxon>
    </lineage>
</organism>
<feature type="active site" description="Proton acceptor" evidence="10">
    <location>
        <position position="251"/>
    </location>
</feature>
<dbReference type="PIRSF" id="PIRSF000535">
    <property type="entry name" value="1PFK/6PFK/LacC"/>
    <property type="match status" value="1"/>
</dbReference>
<dbReference type="Gene3D" id="3.40.1190.20">
    <property type="match status" value="1"/>
</dbReference>
<comment type="cofactor">
    <cofactor evidence="10">
        <name>Mg(2+)</name>
        <dbReference type="ChEBI" id="CHEBI:18420"/>
    </cofactor>
</comment>
<keyword evidence="4 10" id="KW-0547">Nucleotide-binding</keyword>
<evidence type="ECO:0000256" key="10">
    <source>
        <dbReference type="HAMAP-Rule" id="MF_01987"/>
    </source>
</evidence>
<evidence type="ECO:0000256" key="4">
    <source>
        <dbReference type="ARBA" id="ARBA00022741"/>
    </source>
</evidence>
<comment type="subunit">
    <text evidence="10">Homodimer.</text>
</comment>
<dbReference type="RefSeq" id="WP_193418421.1">
    <property type="nucleotide sequence ID" value="NZ_JADCNN020000018.1"/>
</dbReference>
<keyword evidence="5 10" id="KW-0418">Kinase</keyword>
<comment type="caution">
    <text evidence="13">The sequence shown here is derived from an EMBL/GenBank/DDBJ whole genome shotgun (WGS) entry which is preliminary data.</text>
</comment>
<keyword evidence="9 10" id="KW-0119">Carbohydrate metabolism</keyword>
<dbReference type="InterPro" id="IPR011611">
    <property type="entry name" value="PfkB_dom"/>
</dbReference>
<dbReference type="GO" id="GO:0004747">
    <property type="term" value="F:ribokinase activity"/>
    <property type="evidence" value="ECO:0007669"/>
    <property type="project" value="UniProtKB-EC"/>
</dbReference>
<dbReference type="HAMAP" id="MF_01987">
    <property type="entry name" value="Ribokinase"/>
    <property type="match status" value="1"/>
</dbReference>
<dbReference type="EC" id="2.7.1.229" evidence="10"/>
<feature type="binding site" evidence="10">
    <location>
        <position position="275"/>
    </location>
    <ligand>
        <name>ATP</name>
        <dbReference type="ChEBI" id="CHEBI:30616"/>
    </ligand>
</feature>
<evidence type="ECO:0000256" key="3">
    <source>
        <dbReference type="ARBA" id="ARBA00022723"/>
    </source>
</evidence>
<feature type="binding site" evidence="10">
    <location>
        <position position="139"/>
    </location>
    <ligand>
        <name>substrate</name>
    </ligand>
</feature>
<feature type="binding site" evidence="10">
    <location>
        <position position="183"/>
    </location>
    <ligand>
        <name>ATP</name>
        <dbReference type="ChEBI" id="CHEBI:30616"/>
    </ligand>
</feature>
<keyword evidence="7 10" id="KW-0460">Magnesium</keyword>